<protein>
    <recommendedName>
        <fullName evidence="5">S-adenosylmethionine:tRNA ribosyltransferase-isomerase</fullName>
        <ecNumber evidence="5">2.4.99.17</ecNumber>
    </recommendedName>
    <alternativeName>
        <fullName evidence="5">Queuosine biosynthesis protein QueA</fullName>
    </alternativeName>
</protein>
<dbReference type="HAMAP" id="MF_00113">
    <property type="entry name" value="QueA"/>
    <property type="match status" value="1"/>
</dbReference>
<dbReference type="Proteomes" id="UP000031662">
    <property type="component" value="Chromosome"/>
</dbReference>
<comment type="similarity">
    <text evidence="5">Belongs to the QueA family.</text>
</comment>
<dbReference type="RefSeq" id="WP_041050920.1">
    <property type="nucleotide sequence ID" value="NZ_AP014523.1"/>
</dbReference>
<proteinExistence type="inferred from homology"/>
<dbReference type="NCBIfam" id="NF001140">
    <property type="entry name" value="PRK00147.1"/>
    <property type="match status" value="1"/>
</dbReference>
<dbReference type="GO" id="GO:0051075">
    <property type="term" value="F:S-adenosylmethionine:tRNA ribosyltransferase-isomerase activity"/>
    <property type="evidence" value="ECO:0007669"/>
    <property type="project" value="UniProtKB-EC"/>
</dbReference>
<comment type="catalytic activity">
    <reaction evidence="5">
        <text>7-aminomethyl-7-carbaguanosine(34) in tRNA + S-adenosyl-L-methionine = epoxyqueuosine(34) in tRNA + adenine + L-methionine + 2 H(+)</text>
        <dbReference type="Rhea" id="RHEA:32155"/>
        <dbReference type="Rhea" id="RHEA-COMP:10342"/>
        <dbReference type="Rhea" id="RHEA-COMP:18582"/>
        <dbReference type="ChEBI" id="CHEBI:15378"/>
        <dbReference type="ChEBI" id="CHEBI:16708"/>
        <dbReference type="ChEBI" id="CHEBI:57844"/>
        <dbReference type="ChEBI" id="CHEBI:59789"/>
        <dbReference type="ChEBI" id="CHEBI:82833"/>
        <dbReference type="ChEBI" id="CHEBI:194443"/>
        <dbReference type="EC" id="2.4.99.17"/>
    </reaction>
</comment>
<reference evidence="6 7" key="1">
    <citation type="submission" date="2013-11" db="EMBL/GenBank/DDBJ databases">
        <title>Estimation of Helicobacter pylori bacteriophage ecology using H. pylori isolates.</title>
        <authorList>
            <person name="Uchiyama J."/>
            <person name="Takemura-Uchiyama I."/>
            <person name="Ujihara T."/>
            <person name="Matsuzaki S."/>
        </authorList>
    </citation>
    <scope>NUCLEOTIDE SEQUENCE [LARGE SCALE GENOMIC DNA]</scope>
    <source>
        <strain evidence="6 7">NY40</strain>
    </source>
</reference>
<dbReference type="InterPro" id="IPR042118">
    <property type="entry name" value="QueA_dom1"/>
</dbReference>
<keyword evidence="6" id="KW-0413">Isomerase</keyword>
<name>A0A060Q0Y3_HELPX</name>
<sequence>MKEFDLESYDYCLPKELIANYPILPKEKAKLLVYERRLQKITHTTFEHVLDFFPKNALVVLNDTKVIKARLFGSKHAFLPSKTTEVFFHRFFKDNTALTQIKGKIKVGDKIFFDTNYHAEVLELLHNGQRLIAFYDNQTPLNQENILKLLEQYGHMPLPPYIKRADESLDVHEYQSVFAKHIGAVAAPTASLHFSQNTLEKLLKDFKHAFLTLHVGAGTFLGVETKDIREHQIHTEVLRIPKKSQEILQESQEILCIGTTALRSVEYFKRLKNPNQEAFECDIFLHLANPILHVNYLLTNFHLPKSSLLMLVSAMIGLEKTKEIYKIAIEKKYRFYSYGDGMLIL</sequence>
<organism evidence="6 7">
    <name type="scientific">Helicobacter pylori NY40</name>
    <dbReference type="NCBI Taxonomy" id="1426844"/>
    <lineage>
        <taxon>Bacteria</taxon>
        <taxon>Pseudomonadati</taxon>
        <taxon>Campylobacterota</taxon>
        <taxon>Epsilonproteobacteria</taxon>
        <taxon>Campylobacterales</taxon>
        <taxon>Helicobacteraceae</taxon>
        <taxon>Helicobacter</taxon>
    </lineage>
</organism>
<evidence type="ECO:0000256" key="2">
    <source>
        <dbReference type="ARBA" id="ARBA00022679"/>
    </source>
</evidence>
<dbReference type="NCBIfam" id="TIGR00113">
    <property type="entry name" value="queA"/>
    <property type="match status" value="1"/>
</dbReference>
<keyword evidence="4 5" id="KW-0671">Queuosine biosynthesis</keyword>
<dbReference type="PANTHER" id="PTHR30307:SF0">
    <property type="entry name" value="S-ADENOSYLMETHIONINE:TRNA RIBOSYLTRANSFERASE-ISOMERASE"/>
    <property type="match status" value="1"/>
</dbReference>
<comment type="subunit">
    <text evidence="5">Monomer.</text>
</comment>
<dbReference type="Pfam" id="PF02547">
    <property type="entry name" value="Queuosine_synth"/>
    <property type="match status" value="1"/>
</dbReference>
<evidence type="ECO:0000313" key="7">
    <source>
        <dbReference type="Proteomes" id="UP000031662"/>
    </source>
</evidence>
<evidence type="ECO:0000256" key="5">
    <source>
        <dbReference type="HAMAP-Rule" id="MF_00113"/>
    </source>
</evidence>
<evidence type="ECO:0000256" key="1">
    <source>
        <dbReference type="ARBA" id="ARBA00022490"/>
    </source>
</evidence>
<dbReference type="Gene3D" id="2.40.10.240">
    <property type="entry name" value="QueA-like"/>
    <property type="match status" value="1"/>
</dbReference>
<evidence type="ECO:0000313" key="6">
    <source>
        <dbReference type="EMBL" id="BAO98021.1"/>
    </source>
</evidence>
<evidence type="ECO:0000256" key="4">
    <source>
        <dbReference type="ARBA" id="ARBA00022785"/>
    </source>
</evidence>
<dbReference type="EC" id="2.4.99.17" evidence="5"/>
<dbReference type="SUPFAM" id="SSF111337">
    <property type="entry name" value="QueA-like"/>
    <property type="match status" value="1"/>
</dbReference>
<gene>
    <name evidence="5" type="primary">queA</name>
    <name evidence="6" type="ORF">NY40_1013</name>
</gene>
<accession>A0A060Q0Y3</accession>
<dbReference type="UniPathway" id="UPA00392"/>
<dbReference type="Gene3D" id="3.40.1780.10">
    <property type="entry name" value="QueA-like"/>
    <property type="match status" value="1"/>
</dbReference>
<comment type="subcellular location">
    <subcellularLocation>
        <location evidence="5">Cytoplasm</location>
    </subcellularLocation>
</comment>
<dbReference type="EMBL" id="AP014523">
    <property type="protein sequence ID" value="BAO98021.1"/>
    <property type="molecule type" value="Genomic_DNA"/>
</dbReference>
<dbReference type="InterPro" id="IPR036100">
    <property type="entry name" value="QueA_sf"/>
</dbReference>
<dbReference type="PANTHER" id="PTHR30307">
    <property type="entry name" value="S-ADENOSYLMETHIONINE:TRNA RIBOSYLTRANSFERASE-ISOMERASE"/>
    <property type="match status" value="1"/>
</dbReference>
<keyword evidence="2 5" id="KW-0808">Transferase</keyword>
<keyword evidence="1 5" id="KW-0963">Cytoplasm</keyword>
<dbReference type="GO" id="GO:0005737">
    <property type="term" value="C:cytoplasm"/>
    <property type="evidence" value="ECO:0007669"/>
    <property type="project" value="UniProtKB-SubCell"/>
</dbReference>
<comment type="pathway">
    <text evidence="5">tRNA modification; tRNA-queuosine biosynthesis.</text>
</comment>
<comment type="function">
    <text evidence="5">Transfers and isomerizes the ribose moiety from AdoMet to the 7-aminomethyl group of 7-deazaguanine (preQ1-tRNA) to give epoxyqueuosine (oQ-tRNA).</text>
</comment>
<dbReference type="GO" id="GO:0008616">
    <property type="term" value="P:tRNA queuosine(34) biosynthetic process"/>
    <property type="evidence" value="ECO:0007669"/>
    <property type="project" value="UniProtKB-UniRule"/>
</dbReference>
<evidence type="ECO:0000256" key="3">
    <source>
        <dbReference type="ARBA" id="ARBA00022691"/>
    </source>
</evidence>
<dbReference type="InterPro" id="IPR042119">
    <property type="entry name" value="QueA_dom2"/>
</dbReference>
<keyword evidence="3 5" id="KW-0949">S-adenosyl-L-methionine</keyword>
<dbReference type="AlphaFoldDB" id="A0A060Q0Y3"/>
<dbReference type="InterPro" id="IPR003699">
    <property type="entry name" value="QueA"/>
</dbReference>
<dbReference type="HOGENOM" id="CLU_039110_1_0_7"/>